<dbReference type="CDD" id="cd05233">
    <property type="entry name" value="SDR_c"/>
    <property type="match status" value="1"/>
</dbReference>
<evidence type="ECO:0000256" key="1">
    <source>
        <dbReference type="ARBA" id="ARBA00006484"/>
    </source>
</evidence>
<dbReference type="EMBL" id="JBHLVZ010000087">
    <property type="protein sequence ID" value="MFC0388984.1"/>
    <property type="molecule type" value="Genomic_DNA"/>
</dbReference>
<dbReference type="EC" id="1.1.1.-" evidence="4"/>
<dbReference type="RefSeq" id="WP_377055924.1">
    <property type="nucleotide sequence ID" value="NZ_JBHLVZ010000087.1"/>
</dbReference>
<evidence type="ECO:0000256" key="3">
    <source>
        <dbReference type="SAM" id="SignalP"/>
    </source>
</evidence>
<sequence length="252" mass="25363">MPRYDLAGRAALVTGAASGIGLATARALAADGCAVALNFLPDDPRGPEAAAALRATGATVVEAPGAIGGGEEAAMVEAAIAALGRLDLLVNNAGTPGVSRTIPGHALDEITDALWDTVLDTNLVGLFRVTRAAVPALREARGAVVSLASVAGLSGRGSSMAYAATKAGVIALTRHLARGLGPEIRVNAVAPGAVDSPWQIEWTEAQRAQSIENAPMGRRCTPEDIAEAILFLGCAGAMITGQTLTVDGGLLL</sequence>
<dbReference type="InterPro" id="IPR020904">
    <property type="entry name" value="Sc_DH/Rdtase_CS"/>
</dbReference>
<dbReference type="InterPro" id="IPR036291">
    <property type="entry name" value="NAD(P)-bd_dom_sf"/>
</dbReference>
<dbReference type="PANTHER" id="PTHR42760">
    <property type="entry name" value="SHORT-CHAIN DEHYDROGENASES/REDUCTASES FAMILY MEMBER"/>
    <property type="match status" value="1"/>
</dbReference>
<protein>
    <submittedName>
        <fullName evidence="4">SDR family NAD(P)-dependent oxidoreductase</fullName>
        <ecNumber evidence="4">1.1.1.-</ecNumber>
    </submittedName>
</protein>
<evidence type="ECO:0000256" key="2">
    <source>
        <dbReference type="ARBA" id="ARBA00023002"/>
    </source>
</evidence>
<dbReference type="Gene3D" id="3.40.50.720">
    <property type="entry name" value="NAD(P)-binding Rossmann-like Domain"/>
    <property type="match status" value="1"/>
</dbReference>
<feature type="signal peptide" evidence="3">
    <location>
        <begin position="1"/>
        <end position="29"/>
    </location>
</feature>
<dbReference type="PRINTS" id="PR00080">
    <property type="entry name" value="SDRFAMILY"/>
</dbReference>
<reference evidence="4 5" key="1">
    <citation type="submission" date="2024-09" db="EMBL/GenBank/DDBJ databases">
        <authorList>
            <person name="Sun Q."/>
            <person name="Mori K."/>
        </authorList>
    </citation>
    <scope>NUCLEOTIDE SEQUENCE [LARGE SCALE GENOMIC DNA]</scope>
    <source>
        <strain evidence="4 5">CCM 7468</strain>
    </source>
</reference>
<keyword evidence="3" id="KW-0732">Signal</keyword>
<name>A0ABV6IZD1_9PROT</name>
<comment type="caution">
    <text evidence="4">The sequence shown here is derived from an EMBL/GenBank/DDBJ whole genome shotgun (WGS) entry which is preliminary data.</text>
</comment>
<evidence type="ECO:0000313" key="5">
    <source>
        <dbReference type="Proteomes" id="UP001589789"/>
    </source>
</evidence>
<feature type="chain" id="PRO_5046790836" evidence="3">
    <location>
        <begin position="30"/>
        <end position="252"/>
    </location>
</feature>
<dbReference type="Proteomes" id="UP001589789">
    <property type="component" value="Unassembled WGS sequence"/>
</dbReference>
<gene>
    <name evidence="4" type="ORF">ACFFIC_26045</name>
</gene>
<dbReference type="PROSITE" id="PS00061">
    <property type="entry name" value="ADH_SHORT"/>
    <property type="match status" value="1"/>
</dbReference>
<dbReference type="Pfam" id="PF13561">
    <property type="entry name" value="adh_short_C2"/>
    <property type="match status" value="1"/>
</dbReference>
<dbReference type="InterPro" id="IPR002347">
    <property type="entry name" value="SDR_fam"/>
</dbReference>
<accession>A0ABV6IZD1</accession>
<organism evidence="4 5">
    <name type="scientific">Muricoccus vinaceus</name>
    <dbReference type="NCBI Taxonomy" id="424704"/>
    <lineage>
        <taxon>Bacteria</taxon>
        <taxon>Pseudomonadati</taxon>
        <taxon>Pseudomonadota</taxon>
        <taxon>Alphaproteobacteria</taxon>
        <taxon>Acetobacterales</taxon>
        <taxon>Roseomonadaceae</taxon>
        <taxon>Muricoccus</taxon>
    </lineage>
</organism>
<keyword evidence="5" id="KW-1185">Reference proteome</keyword>
<evidence type="ECO:0000313" key="4">
    <source>
        <dbReference type="EMBL" id="MFC0388984.1"/>
    </source>
</evidence>
<dbReference type="GO" id="GO:0016491">
    <property type="term" value="F:oxidoreductase activity"/>
    <property type="evidence" value="ECO:0007669"/>
    <property type="project" value="UniProtKB-KW"/>
</dbReference>
<dbReference type="PRINTS" id="PR00081">
    <property type="entry name" value="GDHRDH"/>
</dbReference>
<dbReference type="PANTHER" id="PTHR42760:SF133">
    <property type="entry name" value="3-OXOACYL-[ACYL-CARRIER-PROTEIN] REDUCTASE"/>
    <property type="match status" value="1"/>
</dbReference>
<dbReference type="SUPFAM" id="SSF51735">
    <property type="entry name" value="NAD(P)-binding Rossmann-fold domains"/>
    <property type="match status" value="1"/>
</dbReference>
<proteinExistence type="inferred from homology"/>
<keyword evidence="2 4" id="KW-0560">Oxidoreductase</keyword>
<comment type="similarity">
    <text evidence="1">Belongs to the short-chain dehydrogenases/reductases (SDR) family.</text>
</comment>